<evidence type="ECO:0000313" key="1">
    <source>
        <dbReference type="EMBL" id="QEU90947.1"/>
    </source>
</evidence>
<protein>
    <submittedName>
        <fullName evidence="1">Uncharacterized protein</fullName>
    </submittedName>
</protein>
<name>A0A5J6G7L7_STRKN</name>
<dbReference type="AlphaFoldDB" id="A0A5J6G7L7"/>
<dbReference type="Proteomes" id="UP000325529">
    <property type="component" value="Chromosome"/>
</dbReference>
<reference evidence="1 2" key="1">
    <citation type="submission" date="2017-09" db="EMBL/GenBank/DDBJ databases">
        <authorList>
            <person name="Lee N."/>
            <person name="Cho B.-K."/>
        </authorList>
    </citation>
    <scope>NUCLEOTIDE SEQUENCE [LARGE SCALE GENOMIC DNA]</scope>
    <source>
        <strain evidence="1 2">ATCC 12853</strain>
    </source>
</reference>
<evidence type="ECO:0000313" key="2">
    <source>
        <dbReference type="Proteomes" id="UP000325529"/>
    </source>
</evidence>
<keyword evidence="2" id="KW-1185">Reference proteome</keyword>
<dbReference type="KEGG" id="ska:CP970_08675"/>
<dbReference type="RefSeq" id="WP_055545329.1">
    <property type="nucleotide sequence ID" value="NZ_CP023699.1"/>
</dbReference>
<organism evidence="1 2">
    <name type="scientific">Streptomyces kanamyceticus</name>
    <dbReference type="NCBI Taxonomy" id="1967"/>
    <lineage>
        <taxon>Bacteria</taxon>
        <taxon>Bacillati</taxon>
        <taxon>Actinomycetota</taxon>
        <taxon>Actinomycetes</taxon>
        <taxon>Kitasatosporales</taxon>
        <taxon>Streptomycetaceae</taxon>
        <taxon>Streptomyces</taxon>
    </lineage>
</organism>
<gene>
    <name evidence="1" type="ORF">CP970_08675</name>
</gene>
<proteinExistence type="predicted"/>
<accession>A0A5J6G7L7</accession>
<sequence>MSVLSDLIVNTNPVPDVDALEKEKGKEKELLIPTYIPTIEETVTASGAHRQGCTGFVSC</sequence>
<dbReference type="EMBL" id="CP023699">
    <property type="protein sequence ID" value="QEU90947.1"/>
    <property type="molecule type" value="Genomic_DNA"/>
</dbReference>